<keyword evidence="1 2" id="KW-0812">Transmembrane</keyword>
<proteinExistence type="predicted"/>
<feature type="transmembrane region" description="Helical" evidence="1">
    <location>
        <begin position="137"/>
        <end position="158"/>
    </location>
</feature>
<sequence length="263" mass="31417">MENIHKILLIGVLLTLLTLFSLKLYNTLVYSRIKVREINSADINISTTKIEELIKNFQKYLKCPDLTIEYGVVDNYSRIFNMLNKKNKKITIPRWVMPSVGYEIDYLLASIWYNTKRYQNDKELKKFNLFWSVIPKLAYFIYSLTTVISMMLFIMYFFFSEDRIMIEGIFMWLIRIPIFQALSFLTFFIIISCLYFSTKGKNWLETKYEREIVSFVDSECIGYKTDIIAARVYSLEFNKLNFEIFRFNQKTENTKFLGPFVCI</sequence>
<keyword evidence="1" id="KW-0472">Membrane</keyword>
<dbReference type="RefSeq" id="WP_023789072.1">
    <property type="nucleotide sequence ID" value="NC_022998.1"/>
</dbReference>
<feature type="transmembrane region" description="Helical" evidence="1">
    <location>
        <begin position="6"/>
        <end position="26"/>
    </location>
</feature>
<protein>
    <submittedName>
        <fullName evidence="2">Transmembrane protein</fullName>
    </submittedName>
</protein>
<feature type="transmembrane region" description="Helical" evidence="1">
    <location>
        <begin position="178"/>
        <end position="197"/>
    </location>
</feature>
<dbReference type="PATRIC" id="fig|1276258.3.peg.287"/>
<dbReference type="KEGG" id="sapi:SAPIS_v1c02920"/>
<keyword evidence="1" id="KW-1133">Transmembrane helix</keyword>
<accession>V5RI53</accession>
<keyword evidence="3" id="KW-1185">Reference proteome</keyword>
<organism evidence="2 3">
    <name type="scientific">Spiroplasma apis B31</name>
    <dbReference type="NCBI Taxonomy" id="1276258"/>
    <lineage>
        <taxon>Bacteria</taxon>
        <taxon>Bacillati</taxon>
        <taxon>Mycoplasmatota</taxon>
        <taxon>Mollicutes</taxon>
        <taxon>Entomoplasmatales</taxon>
        <taxon>Spiroplasmataceae</taxon>
        <taxon>Spiroplasma</taxon>
    </lineage>
</organism>
<dbReference type="EMBL" id="CP006682">
    <property type="protein sequence ID" value="AHB36138.1"/>
    <property type="molecule type" value="Genomic_DNA"/>
</dbReference>
<dbReference type="Proteomes" id="UP000018550">
    <property type="component" value="Chromosome"/>
</dbReference>
<reference evidence="2 3" key="1">
    <citation type="journal article" date="2014" name="Genome Announc.">
        <title>Complete Genome Sequence of Spiroplasma apis B31T (ATCC 33834), a Bacterium Associated with May Disease of Honeybees (Apis mellifera).</title>
        <authorList>
            <person name="Ku C."/>
            <person name="Lo W.S."/>
            <person name="Chen L.L."/>
            <person name="Kuo C.H."/>
        </authorList>
    </citation>
    <scope>NUCLEOTIDE SEQUENCE [LARGE SCALE GENOMIC DNA]</scope>
    <source>
        <strain evidence="2">B31</strain>
    </source>
</reference>
<dbReference type="AlphaFoldDB" id="V5RI53"/>
<dbReference type="HOGENOM" id="CLU_1061332_0_0_14"/>
<evidence type="ECO:0000313" key="3">
    <source>
        <dbReference type="Proteomes" id="UP000018550"/>
    </source>
</evidence>
<name>V5RI53_SPIAP</name>
<dbReference type="OrthoDB" id="391715at2"/>
<dbReference type="STRING" id="1276258.SAPIS_v1c02920"/>
<gene>
    <name evidence="2" type="ORF">SAPIS_v1c02920</name>
</gene>
<evidence type="ECO:0000313" key="2">
    <source>
        <dbReference type="EMBL" id="AHB36138.1"/>
    </source>
</evidence>
<evidence type="ECO:0000256" key="1">
    <source>
        <dbReference type="SAM" id="Phobius"/>
    </source>
</evidence>